<keyword evidence="2" id="KW-1185">Reference proteome</keyword>
<protein>
    <submittedName>
        <fullName evidence="1">Uncharacterized protein</fullName>
    </submittedName>
</protein>
<accession>A0ACC3BUN8</accession>
<proteinExistence type="predicted"/>
<comment type="caution">
    <text evidence="1">The sequence shown here is derived from an EMBL/GenBank/DDBJ whole genome shotgun (WGS) entry which is preliminary data.</text>
</comment>
<sequence length="268" mass="29437">MRARLRRAYGPVRTRFRRAYGPMRARLRRPNGPMRGWGMSPSRCQPHWQPGLLRLPRVTAGSLRLGGGRRTLSASLGRPRGALPRGAAGLAPPCLPLCGGVPRGLAGRRRVAGGGGFGWRGGCLCSPSGWWRGGCGFPGGGRPGVGRSTCWRALWSCVRCWRVWRGGWGGWARRGGVGRGRPRGCRPRRCCRRCLWCCVCAGCCRAVWRCGPRCWRGRDLARRWVRQRPGLRGAGRCLCCVWGGWGGGGSGSRWRSARWTGWSGSRST</sequence>
<evidence type="ECO:0000313" key="1">
    <source>
        <dbReference type="EMBL" id="KAK1861237.1"/>
    </source>
</evidence>
<gene>
    <name evidence="1" type="ORF">I4F81_003821</name>
</gene>
<evidence type="ECO:0000313" key="2">
    <source>
        <dbReference type="Proteomes" id="UP000798662"/>
    </source>
</evidence>
<organism evidence="1 2">
    <name type="scientific">Pyropia yezoensis</name>
    <name type="common">Susabi-nori</name>
    <name type="synonym">Porphyra yezoensis</name>
    <dbReference type="NCBI Taxonomy" id="2788"/>
    <lineage>
        <taxon>Eukaryota</taxon>
        <taxon>Rhodophyta</taxon>
        <taxon>Bangiophyceae</taxon>
        <taxon>Bangiales</taxon>
        <taxon>Bangiaceae</taxon>
        <taxon>Pyropia</taxon>
    </lineage>
</organism>
<reference evidence="1" key="1">
    <citation type="submission" date="2019-11" db="EMBL/GenBank/DDBJ databases">
        <title>Nori genome reveals adaptations in red seaweeds to the harsh intertidal environment.</title>
        <authorList>
            <person name="Wang D."/>
            <person name="Mao Y."/>
        </authorList>
    </citation>
    <scope>NUCLEOTIDE SEQUENCE</scope>
    <source>
        <tissue evidence="1">Gametophyte</tissue>
    </source>
</reference>
<name>A0ACC3BUN8_PYRYE</name>
<dbReference type="EMBL" id="CM020618">
    <property type="protein sequence ID" value="KAK1861237.1"/>
    <property type="molecule type" value="Genomic_DNA"/>
</dbReference>
<dbReference type="Proteomes" id="UP000798662">
    <property type="component" value="Chromosome 1"/>
</dbReference>